<dbReference type="GO" id="GO:0006526">
    <property type="term" value="P:L-arginine biosynthetic process"/>
    <property type="evidence" value="ECO:0007669"/>
    <property type="project" value="TreeGrafter"/>
</dbReference>
<dbReference type="MEROPS" id="M20.010"/>
<dbReference type="HAMAP" id="MF_01690">
    <property type="entry name" value="DapE"/>
    <property type="match status" value="1"/>
</dbReference>
<dbReference type="SUPFAM" id="SSF55031">
    <property type="entry name" value="Bacterial exopeptidase dimerisation domain"/>
    <property type="match status" value="1"/>
</dbReference>
<evidence type="ECO:0000256" key="3">
    <source>
        <dbReference type="ARBA" id="ARBA00011738"/>
    </source>
</evidence>
<dbReference type="PROSITE" id="PS00759">
    <property type="entry name" value="ARGE_DAPE_CPG2_2"/>
    <property type="match status" value="1"/>
</dbReference>
<dbReference type="PANTHER" id="PTHR43808">
    <property type="entry name" value="ACETYLORNITHINE DEACETYLASE"/>
    <property type="match status" value="1"/>
</dbReference>
<feature type="active site" evidence="15">
    <location>
        <position position="72"/>
    </location>
</feature>
<dbReference type="Pfam" id="PF01546">
    <property type="entry name" value="Peptidase_M20"/>
    <property type="match status" value="1"/>
</dbReference>
<dbReference type="EMBL" id="JXYA01000007">
    <property type="protein sequence ID" value="KJZ11789.1"/>
    <property type="molecule type" value="Genomic_DNA"/>
</dbReference>
<feature type="binding site" evidence="15">
    <location>
        <position position="103"/>
    </location>
    <ligand>
        <name>Zn(2+)</name>
        <dbReference type="ChEBI" id="CHEBI:29105"/>
        <label>1</label>
    </ligand>
</feature>
<keyword evidence="7 15" id="KW-0479">Metal-binding</keyword>
<dbReference type="OrthoDB" id="9809784at2"/>
<dbReference type="FunFam" id="3.40.630.10:FF:000005">
    <property type="entry name" value="Succinyl-diaminopimelate desuccinylase"/>
    <property type="match status" value="1"/>
</dbReference>
<name>A0A0F4QWT1_9GAMM</name>
<dbReference type="AlphaFoldDB" id="A0A0F4QWT1"/>
<feature type="binding site" evidence="15">
    <location>
        <position position="70"/>
    </location>
    <ligand>
        <name>Zn(2+)</name>
        <dbReference type="ChEBI" id="CHEBI:29105"/>
        <label>1</label>
    </ligand>
</feature>
<dbReference type="GO" id="GO:0050897">
    <property type="term" value="F:cobalt ion binding"/>
    <property type="evidence" value="ECO:0007669"/>
    <property type="project" value="UniProtKB-UniRule"/>
</dbReference>
<evidence type="ECO:0000256" key="2">
    <source>
        <dbReference type="ARBA" id="ARBA00006746"/>
    </source>
</evidence>
<dbReference type="UniPathway" id="UPA00034">
    <property type="reaction ID" value="UER00021"/>
</dbReference>
<evidence type="ECO:0000259" key="16">
    <source>
        <dbReference type="Pfam" id="PF07687"/>
    </source>
</evidence>
<keyword evidence="8 15" id="KW-0378">Hydrolase</keyword>
<accession>A0A0F4QWT1</accession>
<evidence type="ECO:0000256" key="6">
    <source>
        <dbReference type="ARBA" id="ARBA00022605"/>
    </source>
</evidence>
<comment type="pathway">
    <text evidence="1 15">Amino-acid biosynthesis; L-lysine biosynthesis via DAP pathway; LL-2,6-diaminopimelate from (S)-tetrahydrodipicolinate (succinylase route): step 3/3.</text>
</comment>
<dbReference type="Gene3D" id="3.40.630.10">
    <property type="entry name" value="Zn peptidases"/>
    <property type="match status" value="1"/>
</dbReference>
<dbReference type="PATRIC" id="fig|43658.5.peg.910"/>
<dbReference type="NCBIfam" id="TIGR01246">
    <property type="entry name" value="dapE_proteo"/>
    <property type="match status" value="1"/>
</dbReference>
<comment type="caution">
    <text evidence="17">The sequence shown here is derived from an EMBL/GenBank/DDBJ whole genome shotgun (WGS) entry which is preliminary data.</text>
</comment>
<comment type="cofactor">
    <cofactor evidence="15">
        <name>Zn(2+)</name>
        <dbReference type="ChEBI" id="CHEBI:29105"/>
    </cofactor>
    <cofactor evidence="15">
        <name>Co(2+)</name>
        <dbReference type="ChEBI" id="CHEBI:48828"/>
    </cofactor>
    <text evidence="15">Binds 2 Zn(2+) or Co(2+) ions per subunit.</text>
</comment>
<evidence type="ECO:0000256" key="5">
    <source>
        <dbReference type="ARBA" id="ARBA00022391"/>
    </source>
</evidence>
<sequence length="379" mass="41125">MSETHSEVVALARALIQRPSVTPEDAGCQAMINARLSALGFNVEEHFFVDTLNTWARKGSEGPHFCFAGHTDVVPVGNERDWRYPPFSGEIHDGMLHGRGAADMKGSLAAMVVATERFIARFPNHKGSISFLITSDEEGPFINGTTKVVDLLEARDEKIDMCLVGEPSSRDSLGDVVKNGRRGSLTGHLTIKGIQGHVAYPHLARNPIHQSTPALTELSTTQWDQGNAFFPATSFQISNIHGGTGAGNVIPGSLDVQFNFRFSTEVTAEQLKVRVCEILDKHGLDYDLHWTLNGLPFLTEPGPLLNVTLDAIKTVTGIDANPETTGGTSDGRFIAQTGCKVIELGPVNATIHQVNECVSTESLDQLAEIYELILEKLLT</sequence>
<dbReference type="Gene3D" id="1.10.150.900">
    <property type="match status" value="1"/>
</dbReference>
<dbReference type="InterPro" id="IPR001261">
    <property type="entry name" value="ArgE/DapE_CS"/>
</dbReference>
<evidence type="ECO:0000256" key="15">
    <source>
        <dbReference type="HAMAP-Rule" id="MF_01690"/>
    </source>
</evidence>
<feature type="active site" description="Proton acceptor" evidence="15">
    <location>
        <position position="137"/>
    </location>
</feature>
<keyword evidence="18" id="KW-1185">Reference proteome</keyword>
<protein>
    <recommendedName>
        <fullName evidence="5 15">Succinyl-diaminopimelate desuccinylase</fullName>
        <shortName evidence="15">SDAP desuccinylase</shortName>
        <ecNumber evidence="4 15">3.5.1.18</ecNumber>
    </recommendedName>
    <alternativeName>
        <fullName evidence="13 15">N-succinyl-LL-2,6-diaminoheptanedioate amidohydrolase</fullName>
    </alternativeName>
</protein>
<organism evidence="17 18">
    <name type="scientific">Pseudoalteromonas rubra</name>
    <dbReference type="NCBI Taxonomy" id="43658"/>
    <lineage>
        <taxon>Bacteria</taxon>
        <taxon>Pseudomonadati</taxon>
        <taxon>Pseudomonadota</taxon>
        <taxon>Gammaproteobacteria</taxon>
        <taxon>Alteromonadales</taxon>
        <taxon>Pseudoalteromonadaceae</taxon>
        <taxon>Pseudoalteromonas</taxon>
    </lineage>
</organism>
<proteinExistence type="inferred from homology"/>
<comment type="subunit">
    <text evidence="3 15">Homodimer.</text>
</comment>
<dbReference type="SUPFAM" id="SSF53187">
    <property type="entry name" value="Zn-dependent exopeptidases"/>
    <property type="match status" value="1"/>
</dbReference>
<dbReference type="EC" id="3.5.1.18" evidence="4 15"/>
<feature type="binding site" evidence="15">
    <location>
        <position position="103"/>
    </location>
    <ligand>
        <name>Zn(2+)</name>
        <dbReference type="ChEBI" id="CHEBI:29105"/>
        <label>2</label>
    </ligand>
</feature>
<feature type="domain" description="Peptidase M20 dimerisation" evidence="16">
    <location>
        <begin position="179"/>
        <end position="286"/>
    </location>
</feature>
<evidence type="ECO:0000256" key="9">
    <source>
        <dbReference type="ARBA" id="ARBA00022833"/>
    </source>
</evidence>
<dbReference type="Proteomes" id="UP000033452">
    <property type="component" value="Unassembled WGS sequence"/>
</dbReference>
<evidence type="ECO:0000256" key="8">
    <source>
        <dbReference type="ARBA" id="ARBA00022801"/>
    </source>
</evidence>
<reference evidence="17 18" key="1">
    <citation type="journal article" date="2015" name="BMC Genomics">
        <title>Genome mining reveals unlocked bioactive potential of marine Gram-negative bacteria.</title>
        <authorList>
            <person name="Machado H."/>
            <person name="Sonnenschein E.C."/>
            <person name="Melchiorsen J."/>
            <person name="Gram L."/>
        </authorList>
    </citation>
    <scope>NUCLEOTIDE SEQUENCE [LARGE SCALE GENOMIC DNA]</scope>
    <source>
        <strain evidence="17 18">S2471</strain>
    </source>
</reference>
<dbReference type="GO" id="GO:0008270">
    <property type="term" value="F:zinc ion binding"/>
    <property type="evidence" value="ECO:0007669"/>
    <property type="project" value="UniProtKB-UniRule"/>
</dbReference>
<dbReference type="Pfam" id="PF07687">
    <property type="entry name" value="M20_dimer"/>
    <property type="match status" value="1"/>
</dbReference>
<evidence type="ECO:0000256" key="7">
    <source>
        <dbReference type="ARBA" id="ARBA00022723"/>
    </source>
</evidence>
<comment type="similarity">
    <text evidence="2 15">Belongs to the peptidase M20A family. DapE subfamily.</text>
</comment>
<keyword evidence="11 15" id="KW-0457">Lysine biosynthesis</keyword>
<evidence type="ECO:0000256" key="10">
    <source>
        <dbReference type="ARBA" id="ARBA00022915"/>
    </source>
</evidence>
<dbReference type="GO" id="GO:0009089">
    <property type="term" value="P:lysine biosynthetic process via diaminopimelate"/>
    <property type="evidence" value="ECO:0007669"/>
    <property type="project" value="UniProtKB-UniRule"/>
</dbReference>
<gene>
    <name evidence="15" type="primary">dapE</name>
    <name evidence="17" type="ORF">TW77_04355</name>
</gene>
<dbReference type="GO" id="GO:0008777">
    <property type="term" value="F:acetylornithine deacetylase activity"/>
    <property type="evidence" value="ECO:0007669"/>
    <property type="project" value="TreeGrafter"/>
</dbReference>
<dbReference type="GO" id="GO:0009014">
    <property type="term" value="F:succinyl-diaminopimelate desuccinylase activity"/>
    <property type="evidence" value="ECO:0007669"/>
    <property type="project" value="UniProtKB-UniRule"/>
</dbReference>
<evidence type="ECO:0000313" key="17">
    <source>
        <dbReference type="EMBL" id="KJZ11789.1"/>
    </source>
</evidence>
<dbReference type="Gene3D" id="3.30.70.360">
    <property type="match status" value="1"/>
</dbReference>
<dbReference type="NCBIfam" id="NF009557">
    <property type="entry name" value="PRK13009.1"/>
    <property type="match status" value="1"/>
</dbReference>
<evidence type="ECO:0000256" key="11">
    <source>
        <dbReference type="ARBA" id="ARBA00023154"/>
    </source>
</evidence>
<feature type="binding site" evidence="15">
    <location>
        <position position="138"/>
    </location>
    <ligand>
        <name>Zn(2+)</name>
        <dbReference type="ChEBI" id="CHEBI:29105"/>
        <label>2</label>
    </ligand>
</feature>
<dbReference type="InterPro" id="IPR005941">
    <property type="entry name" value="DapE_proteobac"/>
</dbReference>
<keyword evidence="9 15" id="KW-0862">Zinc</keyword>
<comment type="catalytic activity">
    <reaction evidence="14 15">
        <text>N-succinyl-(2S,6S)-2,6-diaminopimelate + H2O = (2S,6S)-2,6-diaminopimelate + succinate</text>
        <dbReference type="Rhea" id="RHEA:22608"/>
        <dbReference type="ChEBI" id="CHEBI:15377"/>
        <dbReference type="ChEBI" id="CHEBI:30031"/>
        <dbReference type="ChEBI" id="CHEBI:57609"/>
        <dbReference type="ChEBI" id="CHEBI:58087"/>
        <dbReference type="EC" id="3.5.1.18"/>
    </reaction>
</comment>
<dbReference type="InterPro" id="IPR011650">
    <property type="entry name" value="Peptidase_M20_dimer"/>
</dbReference>
<keyword evidence="10 15" id="KW-0220">Diaminopimelate biosynthesis</keyword>
<dbReference type="FunFam" id="3.30.70.360:FF:000011">
    <property type="entry name" value="Succinyl-diaminopimelate desuccinylase"/>
    <property type="match status" value="1"/>
</dbReference>
<dbReference type="GO" id="GO:0019877">
    <property type="term" value="P:diaminopimelate biosynthetic process"/>
    <property type="evidence" value="ECO:0007669"/>
    <property type="project" value="UniProtKB-UniRule"/>
</dbReference>
<evidence type="ECO:0000256" key="4">
    <source>
        <dbReference type="ARBA" id="ARBA00011921"/>
    </source>
</evidence>
<evidence type="ECO:0000313" key="18">
    <source>
        <dbReference type="Proteomes" id="UP000033452"/>
    </source>
</evidence>
<evidence type="ECO:0000256" key="12">
    <source>
        <dbReference type="ARBA" id="ARBA00023285"/>
    </source>
</evidence>
<dbReference type="CDD" id="cd03891">
    <property type="entry name" value="M20_DapE_proteobac"/>
    <property type="match status" value="1"/>
</dbReference>
<keyword evidence="12 15" id="KW-0170">Cobalt</keyword>
<dbReference type="InterPro" id="IPR036264">
    <property type="entry name" value="Bact_exopeptidase_dim_dom"/>
</dbReference>
<feature type="binding site" evidence="15">
    <location>
        <position position="352"/>
    </location>
    <ligand>
        <name>Zn(2+)</name>
        <dbReference type="ChEBI" id="CHEBI:29105"/>
        <label>2</label>
    </ligand>
</feature>
<dbReference type="PANTHER" id="PTHR43808:SF31">
    <property type="entry name" value="N-ACETYL-L-CITRULLINE DEACETYLASE"/>
    <property type="match status" value="1"/>
</dbReference>
<keyword evidence="6 15" id="KW-0028">Amino-acid biosynthesis</keyword>
<dbReference type="InterPro" id="IPR050072">
    <property type="entry name" value="Peptidase_M20A"/>
</dbReference>
<feature type="binding site" evidence="15">
    <location>
        <position position="166"/>
    </location>
    <ligand>
        <name>Zn(2+)</name>
        <dbReference type="ChEBI" id="CHEBI:29105"/>
        <label>1</label>
    </ligand>
</feature>
<comment type="function">
    <text evidence="15">Catalyzes the hydrolysis of N-succinyl-L,L-diaminopimelic acid (SDAP), forming succinate and LL-2,6-diaminopimelate (DAP), an intermediate involved in the bacterial biosynthesis of lysine and meso-diaminopimelic acid, an essential component of bacterial cell walls.</text>
</comment>
<evidence type="ECO:0000256" key="13">
    <source>
        <dbReference type="ARBA" id="ARBA00031891"/>
    </source>
</evidence>
<evidence type="ECO:0000256" key="1">
    <source>
        <dbReference type="ARBA" id="ARBA00005130"/>
    </source>
</evidence>
<dbReference type="RefSeq" id="WP_046003750.1">
    <property type="nucleotide sequence ID" value="NZ_JXYA01000007.1"/>
</dbReference>
<evidence type="ECO:0000256" key="14">
    <source>
        <dbReference type="ARBA" id="ARBA00051301"/>
    </source>
</evidence>
<dbReference type="InterPro" id="IPR002933">
    <property type="entry name" value="Peptidase_M20"/>
</dbReference>